<gene>
    <name evidence="3" type="primary">tpl</name>
    <name evidence="3" type="ORF">NCTC12218_02404</name>
</gene>
<evidence type="ECO:0000313" key="4">
    <source>
        <dbReference type="Proteomes" id="UP000264146"/>
    </source>
</evidence>
<dbReference type="RefSeq" id="WP_016426527.1">
    <property type="nucleotide sequence ID" value="NZ_CABKRV010000003.1"/>
</dbReference>
<dbReference type="PANTHER" id="PTHR43830">
    <property type="entry name" value="PROTEIN PSP1"/>
    <property type="match status" value="1"/>
</dbReference>
<feature type="domain" description="PSP1 C-terminal" evidence="1">
    <location>
        <begin position="61"/>
        <end position="146"/>
    </location>
</feature>
<name>A0A7Z7QRC7_STASC</name>
<dbReference type="PROSITE" id="PS51411">
    <property type="entry name" value="PSP1_C"/>
    <property type="match status" value="1"/>
</dbReference>
<dbReference type="InterPro" id="IPR007557">
    <property type="entry name" value="PSP1_C"/>
</dbReference>
<dbReference type="Proteomes" id="UP000264146">
    <property type="component" value="Chromosome"/>
</dbReference>
<dbReference type="GeneID" id="93791033"/>
<dbReference type="NCBIfam" id="NF041131">
    <property type="entry name" value="RicT_YaaT_fam"/>
    <property type="match status" value="1"/>
</dbReference>
<reference evidence="3" key="1">
    <citation type="submission" date="2018-06" db="EMBL/GenBank/DDBJ databases">
        <authorList>
            <consortium name="Pathogen Informatics"/>
            <person name="Doyle S."/>
        </authorList>
    </citation>
    <scope>NUCLEOTIDE SEQUENCE [LARGE SCALE GENOMIC DNA]</scope>
    <source>
        <strain evidence="3">NCTC12218</strain>
    </source>
</reference>
<dbReference type="InterPro" id="IPR047767">
    <property type="entry name" value="PSP1-like"/>
</dbReference>
<evidence type="ECO:0000313" key="2">
    <source>
        <dbReference type="EMBL" id="CAD7360709.1"/>
    </source>
</evidence>
<dbReference type="AlphaFoldDB" id="A0A7Z7QRC7"/>
<dbReference type="GO" id="GO:0005737">
    <property type="term" value="C:cytoplasm"/>
    <property type="evidence" value="ECO:0007669"/>
    <property type="project" value="TreeGrafter"/>
</dbReference>
<organism evidence="3">
    <name type="scientific">Staphylococcus schleiferi</name>
    <dbReference type="NCBI Taxonomy" id="1295"/>
    <lineage>
        <taxon>Bacteria</taxon>
        <taxon>Bacillati</taxon>
        <taxon>Bacillota</taxon>
        <taxon>Bacilli</taxon>
        <taxon>Bacillales</taxon>
        <taxon>Staphylococcaceae</taxon>
        <taxon>Staphylococcus</taxon>
    </lineage>
</organism>
<proteinExistence type="predicted"/>
<accession>A0A7Z7QRC7</accession>
<reference evidence="2 4" key="2">
    <citation type="submission" date="2020-11" db="EMBL/GenBank/DDBJ databases">
        <authorList>
            <consortium name="Pathogen Informatics"/>
        </authorList>
    </citation>
    <scope>NUCLEOTIDE SEQUENCE [LARGE SCALE GENOMIC DNA]</scope>
    <source>
        <strain evidence="2 4">NCTC12218</strain>
    </source>
</reference>
<evidence type="ECO:0000313" key="3">
    <source>
        <dbReference type="EMBL" id="SUM90361.1"/>
    </source>
</evidence>
<dbReference type="EMBL" id="UHEF01000001">
    <property type="protein sequence ID" value="SUM90361.1"/>
    <property type="molecule type" value="Genomic_DNA"/>
</dbReference>
<dbReference type="EMBL" id="LR962863">
    <property type="protein sequence ID" value="CAD7360709.1"/>
    <property type="molecule type" value="Genomic_DNA"/>
</dbReference>
<dbReference type="Pfam" id="PF04468">
    <property type="entry name" value="PSP1"/>
    <property type="match status" value="1"/>
</dbReference>
<evidence type="ECO:0000259" key="1">
    <source>
        <dbReference type="PROSITE" id="PS51411"/>
    </source>
</evidence>
<dbReference type="PANTHER" id="PTHR43830:SF3">
    <property type="entry name" value="PROTEIN PSP1"/>
    <property type="match status" value="1"/>
</dbReference>
<sequence length="267" mass="30239">MHFVAGVYFEKANVLEYYEPIDTPLTEGQYVVVESKRGHELGVIKHPPRAVSDQDVTLPLKPVLRVATEEDLACYEKNAQDADCALEMCKGFVDQLELDMRVVNCEYILDRTKIIFNFTADERIDFRKLVRMLAQRLKTRIELRQIGVRDEAKLLGGIGPCGRSLCCATFLGDFEPVSIKMAKDQNLSLNPTKISGACGRLMCCLKYENDYYETARAHLPDVGERIQTPEGQGEVVGLNIIDVSMQVRLDGMEQLTEYHIEELETLK</sequence>
<protein>
    <submittedName>
        <fullName evidence="3">Signal peptidase II</fullName>
    </submittedName>
</protein>